<feature type="domain" description="Signal transduction histidine kinase internal region" evidence="2">
    <location>
        <begin position="161"/>
        <end position="235"/>
    </location>
</feature>
<reference evidence="3 4" key="1">
    <citation type="submission" date="2018-05" db="EMBL/GenBank/DDBJ databases">
        <title>Genomic Encyclopedia of Archaeal and Bacterial Type Strains, Phase II (KMG-II): from individual species to whole genera.</title>
        <authorList>
            <person name="Goeker M."/>
        </authorList>
    </citation>
    <scope>NUCLEOTIDE SEQUENCE [LARGE SCALE GENOMIC DNA]</scope>
    <source>
        <strain evidence="3 4">DSM 22214</strain>
    </source>
</reference>
<feature type="transmembrane region" description="Helical" evidence="1">
    <location>
        <begin position="113"/>
        <end position="133"/>
    </location>
</feature>
<name>A0A316EDJ2_9BACT</name>
<dbReference type="GO" id="GO:0016020">
    <property type="term" value="C:membrane"/>
    <property type="evidence" value="ECO:0007669"/>
    <property type="project" value="InterPro"/>
</dbReference>
<dbReference type="InterPro" id="IPR050640">
    <property type="entry name" value="Bact_2-comp_sensor_kinase"/>
</dbReference>
<dbReference type="InterPro" id="IPR010559">
    <property type="entry name" value="Sig_transdc_His_kin_internal"/>
</dbReference>
<evidence type="ECO:0000259" key="2">
    <source>
        <dbReference type="Pfam" id="PF06580"/>
    </source>
</evidence>
<feature type="transmembrane region" description="Helical" evidence="1">
    <location>
        <begin position="37"/>
        <end position="60"/>
    </location>
</feature>
<dbReference type="Pfam" id="PF06580">
    <property type="entry name" value="His_kinase"/>
    <property type="match status" value="1"/>
</dbReference>
<evidence type="ECO:0000313" key="3">
    <source>
        <dbReference type="EMBL" id="PWK27440.1"/>
    </source>
</evidence>
<dbReference type="EMBL" id="QGGO01000007">
    <property type="protein sequence ID" value="PWK27440.1"/>
    <property type="molecule type" value="Genomic_DNA"/>
</dbReference>
<evidence type="ECO:0000313" key="4">
    <source>
        <dbReference type="Proteomes" id="UP000245489"/>
    </source>
</evidence>
<keyword evidence="1" id="KW-0472">Membrane</keyword>
<feature type="transmembrane region" description="Helical" evidence="1">
    <location>
        <begin position="7"/>
        <end position="25"/>
    </location>
</feature>
<keyword evidence="4" id="KW-1185">Reference proteome</keyword>
<evidence type="ECO:0000256" key="1">
    <source>
        <dbReference type="SAM" id="Phobius"/>
    </source>
</evidence>
<keyword evidence="3" id="KW-0418">Kinase</keyword>
<proteinExistence type="predicted"/>
<dbReference type="RefSeq" id="WP_109742511.1">
    <property type="nucleotide sequence ID" value="NZ_QGGO01000007.1"/>
</dbReference>
<gene>
    <name evidence="3" type="ORF">LV89_01754</name>
</gene>
<keyword evidence="1" id="KW-0812">Transmembrane</keyword>
<dbReference type="OrthoDB" id="9792992at2"/>
<dbReference type="PANTHER" id="PTHR34220:SF7">
    <property type="entry name" value="SENSOR HISTIDINE KINASE YPDA"/>
    <property type="match status" value="1"/>
</dbReference>
<accession>A0A316EDJ2</accession>
<organism evidence="3 4">
    <name type="scientific">Arcicella aurantiaca</name>
    <dbReference type="NCBI Taxonomy" id="591202"/>
    <lineage>
        <taxon>Bacteria</taxon>
        <taxon>Pseudomonadati</taxon>
        <taxon>Bacteroidota</taxon>
        <taxon>Cytophagia</taxon>
        <taxon>Cytophagales</taxon>
        <taxon>Flectobacillaceae</taxon>
        <taxon>Arcicella</taxon>
    </lineage>
</organism>
<dbReference type="GO" id="GO:0000155">
    <property type="term" value="F:phosphorelay sensor kinase activity"/>
    <property type="evidence" value="ECO:0007669"/>
    <property type="project" value="InterPro"/>
</dbReference>
<feature type="transmembrane region" description="Helical" evidence="1">
    <location>
        <begin position="72"/>
        <end position="93"/>
    </location>
</feature>
<sequence>MDKKRNHIIFWVGYFMYYYFMYYYLVKDLIDEGTFTIKGIFVSVFKISFGTVVSFYILNLNIFPSTLPLKKYFKLCFFVAILVFLIFEINYQVGQLFHYLSPQDIPSPNIGKSINLTILSIQHSFAFALIFWFSKIFIANAKYQRFLQDKQNVLRNNILSAELLALKNQINPHFFYNMLNFFYAQFLPYSKSTSTAILKLSDMMRYTIRDNHYEGKALLENEINYLKNYIDLENVNRYSDVIVVSINGNPTFKKVRPLIFLPILEHCCLFGMQIKLKMDIDDNYVMFSGYYIKKNNVTIPHILESVESIKQKISYFKECNIMFSHTEMENNFQMSIVP</sequence>
<comment type="caution">
    <text evidence="3">The sequence shown here is derived from an EMBL/GenBank/DDBJ whole genome shotgun (WGS) entry which is preliminary data.</text>
</comment>
<dbReference type="AlphaFoldDB" id="A0A316EDJ2"/>
<protein>
    <submittedName>
        <fullName evidence="3">Histidine kinase</fullName>
    </submittedName>
</protein>
<dbReference type="Proteomes" id="UP000245489">
    <property type="component" value="Unassembled WGS sequence"/>
</dbReference>
<keyword evidence="3" id="KW-0808">Transferase</keyword>
<dbReference type="PANTHER" id="PTHR34220">
    <property type="entry name" value="SENSOR HISTIDINE KINASE YPDA"/>
    <property type="match status" value="1"/>
</dbReference>
<keyword evidence="1" id="KW-1133">Transmembrane helix</keyword>